<feature type="compositionally biased region" description="Polar residues" evidence="1">
    <location>
        <begin position="150"/>
        <end position="161"/>
    </location>
</feature>
<keyword evidence="3" id="KW-1185">Reference proteome</keyword>
<reference evidence="2 3" key="2">
    <citation type="submission" date="2018-11" db="EMBL/GenBank/DDBJ databases">
        <authorList>
            <consortium name="Pathogen Informatics"/>
        </authorList>
    </citation>
    <scope>NUCLEOTIDE SEQUENCE [LARGE SCALE GENOMIC DNA]</scope>
</reference>
<organism evidence="4">
    <name type="scientific">Anisakis simplex</name>
    <name type="common">Herring worm</name>
    <dbReference type="NCBI Taxonomy" id="6269"/>
    <lineage>
        <taxon>Eukaryota</taxon>
        <taxon>Metazoa</taxon>
        <taxon>Ecdysozoa</taxon>
        <taxon>Nematoda</taxon>
        <taxon>Chromadorea</taxon>
        <taxon>Rhabditida</taxon>
        <taxon>Spirurina</taxon>
        <taxon>Ascaridomorpha</taxon>
        <taxon>Ascaridoidea</taxon>
        <taxon>Anisakidae</taxon>
        <taxon>Anisakis</taxon>
        <taxon>Anisakis simplex complex</taxon>
    </lineage>
</organism>
<accession>A0A0M3KCL3</accession>
<feature type="compositionally biased region" description="Polar residues" evidence="1">
    <location>
        <begin position="36"/>
        <end position="58"/>
    </location>
</feature>
<evidence type="ECO:0000313" key="3">
    <source>
        <dbReference type="Proteomes" id="UP000267096"/>
    </source>
</evidence>
<dbReference type="AlphaFoldDB" id="A0A0M3KCL3"/>
<proteinExistence type="predicted"/>
<dbReference type="Proteomes" id="UP000267096">
    <property type="component" value="Unassembled WGS sequence"/>
</dbReference>
<sequence length="243" mass="27326">MNDSIERFTEEQHRYSAKPTALTDSVTTKTRRDTTKLSTPIQRSTTTRKSPHSHTIIQPQYGPIGLNNPSAVLFNATLSPYRRRYQTIKIGPTPLPTFNTPPMPRRPSLKTNVNLELGPDWRSYGKRPKSTASTKIRRPITSRTDKILTTAATSTHSLGETTSEKSRTDADKDLNLSKADEKLDKAKQFERHEQKNNGREMIILSPDEDPIEVSNNASLISAMNNLGMIFVPKLSQKTTLQHS</sequence>
<evidence type="ECO:0000313" key="2">
    <source>
        <dbReference type="EMBL" id="VDK63298.1"/>
    </source>
</evidence>
<feature type="compositionally biased region" description="Pro residues" evidence="1">
    <location>
        <begin position="93"/>
        <end position="105"/>
    </location>
</feature>
<gene>
    <name evidence="2" type="ORF">ASIM_LOCUS18111</name>
</gene>
<evidence type="ECO:0000313" key="4">
    <source>
        <dbReference type="WBParaSite" id="ASIM_0001871401-mRNA-1"/>
    </source>
</evidence>
<dbReference type="EMBL" id="UYRR01035051">
    <property type="protein sequence ID" value="VDK63298.1"/>
    <property type="molecule type" value="Genomic_DNA"/>
</dbReference>
<evidence type="ECO:0000256" key="1">
    <source>
        <dbReference type="SAM" id="MobiDB-lite"/>
    </source>
</evidence>
<feature type="compositionally biased region" description="Basic residues" evidence="1">
    <location>
        <begin position="124"/>
        <end position="140"/>
    </location>
</feature>
<feature type="compositionally biased region" description="Basic and acidic residues" evidence="1">
    <location>
        <begin position="162"/>
        <end position="172"/>
    </location>
</feature>
<feature type="compositionally biased region" description="Basic and acidic residues" evidence="1">
    <location>
        <begin position="1"/>
        <end position="14"/>
    </location>
</feature>
<feature type="region of interest" description="Disordered" evidence="1">
    <location>
        <begin position="92"/>
        <end position="172"/>
    </location>
</feature>
<name>A0A0M3KCL3_ANISI</name>
<protein>
    <submittedName>
        <fullName evidence="2 4">Uncharacterized protein</fullName>
    </submittedName>
</protein>
<reference evidence="4" key="1">
    <citation type="submission" date="2017-02" db="UniProtKB">
        <authorList>
            <consortium name="WormBaseParasite"/>
        </authorList>
    </citation>
    <scope>IDENTIFICATION</scope>
</reference>
<dbReference type="WBParaSite" id="ASIM_0001871401-mRNA-1">
    <property type="protein sequence ID" value="ASIM_0001871401-mRNA-1"/>
    <property type="gene ID" value="ASIM_0001871401"/>
</dbReference>
<feature type="region of interest" description="Disordered" evidence="1">
    <location>
        <begin position="1"/>
        <end position="62"/>
    </location>
</feature>